<dbReference type="RefSeq" id="WP_183731127.1">
    <property type="nucleotide sequence ID" value="NZ_JACHBW010000024.1"/>
</dbReference>
<evidence type="ECO:0000313" key="2">
    <source>
        <dbReference type="Proteomes" id="UP000571554"/>
    </source>
</evidence>
<dbReference type="SUPFAM" id="SSF52540">
    <property type="entry name" value="P-loop containing nucleoside triphosphate hydrolases"/>
    <property type="match status" value="1"/>
</dbReference>
<evidence type="ECO:0000313" key="1">
    <source>
        <dbReference type="EMBL" id="MBB6106232.1"/>
    </source>
</evidence>
<name>A0A7W9U388_9BURK</name>
<dbReference type="Gene3D" id="3.40.50.300">
    <property type="entry name" value="P-loop containing nucleotide triphosphate hydrolases"/>
    <property type="match status" value="1"/>
</dbReference>
<dbReference type="EMBL" id="JACHBW010000024">
    <property type="protein sequence ID" value="MBB6106232.1"/>
    <property type="molecule type" value="Genomic_DNA"/>
</dbReference>
<dbReference type="Proteomes" id="UP000571554">
    <property type="component" value="Unassembled WGS sequence"/>
</dbReference>
<reference evidence="1 2" key="1">
    <citation type="submission" date="2020-08" db="EMBL/GenBank/DDBJ databases">
        <title>Above-ground endophytic microbial communities from plants in different locations in the United States.</title>
        <authorList>
            <person name="Frank C."/>
        </authorList>
    </citation>
    <scope>NUCLEOTIDE SEQUENCE [LARGE SCALE GENOMIC DNA]</scope>
    <source>
        <strain evidence="1 2">WP4_2_2</strain>
    </source>
</reference>
<keyword evidence="2" id="KW-1185">Reference proteome</keyword>
<dbReference type="InterPro" id="IPR027417">
    <property type="entry name" value="P-loop_NTPase"/>
</dbReference>
<comment type="caution">
    <text evidence="1">The sequence shown here is derived from an EMBL/GenBank/DDBJ whole genome shotgun (WGS) entry which is preliminary data.</text>
</comment>
<sequence length="101" mass="10847">MLEFIKDARNANPRLTFGGAILTKHDGRQKICKIVAGAVKDYYGCVLESSIPPTNSIVKAQAAGNTILQYDGDDPVSHDFKQMALEIMAITGLAAKEPVLA</sequence>
<proteinExistence type="predicted"/>
<organism evidence="1 2">
    <name type="scientific">Paraburkholderia bannensis</name>
    <dbReference type="NCBI Taxonomy" id="765414"/>
    <lineage>
        <taxon>Bacteria</taxon>
        <taxon>Pseudomonadati</taxon>
        <taxon>Pseudomonadota</taxon>
        <taxon>Betaproteobacteria</taxon>
        <taxon>Burkholderiales</taxon>
        <taxon>Burkholderiaceae</taxon>
        <taxon>Paraburkholderia</taxon>
    </lineage>
</organism>
<gene>
    <name evidence="1" type="ORF">F4827_006104</name>
</gene>
<accession>A0A7W9U388</accession>
<dbReference type="AlphaFoldDB" id="A0A7W9U388"/>
<protein>
    <submittedName>
        <fullName evidence="1">Cellulose biosynthesis protein BcsQ</fullName>
    </submittedName>
</protein>